<evidence type="ECO:0008006" key="3">
    <source>
        <dbReference type="Google" id="ProtNLM"/>
    </source>
</evidence>
<evidence type="ECO:0000313" key="1">
    <source>
        <dbReference type="EMBL" id="PJI25600.1"/>
    </source>
</evidence>
<dbReference type="EMBL" id="PENH01000001">
    <property type="protein sequence ID" value="PJI25600.1"/>
    <property type="molecule type" value="Genomic_DNA"/>
</dbReference>
<proteinExistence type="predicted"/>
<protein>
    <recommendedName>
        <fullName evidence="3">Lanthionine synthetase C-like protein</fullName>
    </recommendedName>
</protein>
<organism evidence="1 2">
    <name type="scientific">Prevotella intermedia</name>
    <dbReference type="NCBI Taxonomy" id="28131"/>
    <lineage>
        <taxon>Bacteria</taxon>
        <taxon>Pseudomonadati</taxon>
        <taxon>Bacteroidota</taxon>
        <taxon>Bacteroidia</taxon>
        <taxon>Bacteroidales</taxon>
        <taxon>Prevotellaceae</taxon>
        <taxon>Prevotella</taxon>
    </lineage>
</organism>
<gene>
    <name evidence="1" type="ORF">CTM59_05875</name>
</gene>
<reference evidence="1 2" key="1">
    <citation type="submission" date="2017-11" db="EMBL/GenBank/DDBJ databases">
        <title>Genome sequencing of Prevotella intermedia KCOM 2833.</title>
        <authorList>
            <person name="Kook J.-K."/>
            <person name="Park S.-N."/>
            <person name="Lim Y.K."/>
        </authorList>
    </citation>
    <scope>NUCLEOTIDE SEQUENCE [LARGE SCALE GENOMIC DNA]</scope>
    <source>
        <strain evidence="1 2">KCOM 2833</strain>
    </source>
</reference>
<dbReference type="GO" id="GO:0031179">
    <property type="term" value="P:peptide modification"/>
    <property type="evidence" value="ECO:0007669"/>
    <property type="project" value="InterPro"/>
</dbReference>
<comment type="caution">
    <text evidence="1">The sequence shown here is derived from an EMBL/GenBank/DDBJ whole genome shotgun (WGS) entry which is preliminary data.</text>
</comment>
<dbReference type="InterPro" id="IPR007822">
    <property type="entry name" value="LANC-like"/>
</dbReference>
<name>A0A2M8TNU7_PREIN</name>
<dbReference type="Pfam" id="PF05147">
    <property type="entry name" value="LANC_like"/>
    <property type="match status" value="1"/>
</dbReference>
<accession>A0A2M8TNU7</accession>
<sequence>MNRLLINCINNRLKNSLNDSEHSLGLFGGKMGLCIYFYMLDYRKSNKNFKVIAEKLLEQVISQLHTIKSIDIENGLAGIGLAISFLLKKDIIKGNVNTVLSDIDDEIFKQISFRNFDKDPKTLIQILFYIYIRKESTSGELDYFFNELSIYIINLLHSHCEHFIEKSDTTFSIYTQLPLFLYALGKVYEQNVYNIKIKKIIYEITPFIISKNPPLDSIKLQLIWGISSVNQQIKNIKLSHYCNFLASQINIEVLINEFYDKNMFFEHGLAGIALLMVTLPSAIKQQINTNLFFEKFIDKINESAIWKLNDSDLSKINLGLFGYTGVILITNLAEELV</sequence>
<dbReference type="AlphaFoldDB" id="A0A2M8TNU7"/>
<dbReference type="Proteomes" id="UP000231201">
    <property type="component" value="Unassembled WGS sequence"/>
</dbReference>
<dbReference type="SUPFAM" id="SSF158745">
    <property type="entry name" value="LanC-like"/>
    <property type="match status" value="1"/>
</dbReference>
<dbReference type="Gene3D" id="1.50.10.20">
    <property type="match status" value="1"/>
</dbReference>
<evidence type="ECO:0000313" key="2">
    <source>
        <dbReference type="Proteomes" id="UP000231201"/>
    </source>
</evidence>